<reference evidence="1" key="2">
    <citation type="submission" date="2025-09" db="UniProtKB">
        <authorList>
            <consortium name="Ensembl"/>
        </authorList>
    </citation>
    <scope>IDENTIFICATION</scope>
</reference>
<organism evidence="1 2">
    <name type="scientific">Salvator merianae</name>
    <name type="common">Argentine black and white tegu</name>
    <name type="synonym">Tupinambis merianae</name>
    <dbReference type="NCBI Taxonomy" id="96440"/>
    <lineage>
        <taxon>Eukaryota</taxon>
        <taxon>Metazoa</taxon>
        <taxon>Chordata</taxon>
        <taxon>Craniata</taxon>
        <taxon>Vertebrata</taxon>
        <taxon>Euteleostomi</taxon>
        <taxon>Lepidosauria</taxon>
        <taxon>Squamata</taxon>
        <taxon>Bifurcata</taxon>
        <taxon>Unidentata</taxon>
        <taxon>Episquamata</taxon>
        <taxon>Laterata</taxon>
        <taxon>Teiioidea</taxon>
        <taxon>Teiidae</taxon>
        <taxon>Salvator</taxon>
    </lineage>
</organism>
<proteinExistence type="predicted"/>
<dbReference type="Ensembl" id="ENSSMRT00000028744.1">
    <property type="protein sequence ID" value="ENSSMRP00000024536.1"/>
    <property type="gene ID" value="ENSSMRG00000019006.1"/>
</dbReference>
<accession>A0A8D0E1G4</accession>
<dbReference type="Proteomes" id="UP000694421">
    <property type="component" value="Unplaced"/>
</dbReference>
<dbReference type="AlphaFoldDB" id="A0A8D0E1G4"/>
<keyword evidence="2" id="KW-1185">Reference proteome</keyword>
<dbReference type="GeneTree" id="ENSGT00960000190309"/>
<evidence type="ECO:0000313" key="2">
    <source>
        <dbReference type="Proteomes" id="UP000694421"/>
    </source>
</evidence>
<reference evidence="1" key="1">
    <citation type="submission" date="2025-08" db="UniProtKB">
        <authorList>
            <consortium name="Ensembl"/>
        </authorList>
    </citation>
    <scope>IDENTIFICATION</scope>
</reference>
<name>A0A8D0E1G4_SALMN</name>
<protein>
    <submittedName>
        <fullName evidence="1">Uncharacterized protein</fullName>
    </submittedName>
</protein>
<evidence type="ECO:0000313" key="1">
    <source>
        <dbReference type="Ensembl" id="ENSSMRP00000024536.1"/>
    </source>
</evidence>
<sequence>MKNPLEGCSYDRAYYDLKGFSKNGDNVCKQLLSVLRQRYVYHILLCRLNTTNCFTLTMGCGHKPMVSATSP</sequence>